<evidence type="ECO:0000313" key="3">
    <source>
        <dbReference type="Proteomes" id="UP001296104"/>
    </source>
</evidence>
<evidence type="ECO:0000313" key="2">
    <source>
        <dbReference type="EMBL" id="CAK4032390.1"/>
    </source>
</evidence>
<dbReference type="EMBL" id="CAVMBE010000063">
    <property type="protein sequence ID" value="CAK4032390.1"/>
    <property type="molecule type" value="Genomic_DNA"/>
</dbReference>
<dbReference type="AlphaFoldDB" id="A0AAI8Z4N2"/>
<accession>A0AAI8Z4N2</accession>
<reference evidence="2" key="1">
    <citation type="submission" date="2023-11" db="EMBL/GenBank/DDBJ databases">
        <authorList>
            <person name="Alioto T."/>
            <person name="Alioto T."/>
            <person name="Gomez Garrido J."/>
        </authorList>
    </citation>
    <scope>NUCLEOTIDE SEQUENCE</scope>
</reference>
<proteinExistence type="predicted"/>
<comment type="caution">
    <text evidence="2">The sequence shown here is derived from an EMBL/GenBank/DDBJ whole genome shotgun (WGS) entry which is preliminary data.</text>
</comment>
<name>A0AAI8Z4N2_9PEZI</name>
<gene>
    <name evidence="2" type="ORF">LECACI_7A007548</name>
</gene>
<dbReference type="Proteomes" id="UP001296104">
    <property type="component" value="Unassembled WGS sequence"/>
</dbReference>
<feature type="region of interest" description="Disordered" evidence="1">
    <location>
        <begin position="81"/>
        <end position="111"/>
    </location>
</feature>
<keyword evidence="3" id="KW-1185">Reference proteome</keyword>
<sequence>MHQLSKPSSTSPVFTLAHYFQILPLEDLVAAKSGTCVNRDRNTTGFAKAILGLYENAQETTKGRKKRQHAVEVASLHSRDLLSGTEGGEFRPMLAEPKVGMGSKETPSGSA</sequence>
<protein>
    <submittedName>
        <fullName evidence="2">Uncharacterized protein</fullName>
    </submittedName>
</protein>
<evidence type="ECO:0000256" key="1">
    <source>
        <dbReference type="SAM" id="MobiDB-lite"/>
    </source>
</evidence>
<organism evidence="2 3">
    <name type="scientific">Lecanosticta acicola</name>
    <dbReference type="NCBI Taxonomy" id="111012"/>
    <lineage>
        <taxon>Eukaryota</taxon>
        <taxon>Fungi</taxon>
        <taxon>Dikarya</taxon>
        <taxon>Ascomycota</taxon>
        <taxon>Pezizomycotina</taxon>
        <taxon>Dothideomycetes</taxon>
        <taxon>Dothideomycetidae</taxon>
        <taxon>Mycosphaerellales</taxon>
        <taxon>Mycosphaerellaceae</taxon>
        <taxon>Lecanosticta</taxon>
    </lineage>
</organism>